<dbReference type="Proteomes" id="UP000580250">
    <property type="component" value="Unassembled WGS sequence"/>
</dbReference>
<feature type="domain" description="Peptidase S9 prolyl oligopeptidase catalytic" evidence="9">
    <location>
        <begin position="521"/>
        <end position="731"/>
    </location>
</feature>
<dbReference type="GO" id="GO:0004252">
    <property type="term" value="F:serine-type endopeptidase activity"/>
    <property type="evidence" value="ECO:0007669"/>
    <property type="project" value="TreeGrafter"/>
</dbReference>
<dbReference type="Gene3D" id="2.120.10.30">
    <property type="entry name" value="TolB, C-terminal domain"/>
    <property type="match status" value="1"/>
</dbReference>
<feature type="domain" description="Acylamino-acid-releasing enzyme N-terminal" evidence="10">
    <location>
        <begin position="52"/>
        <end position="446"/>
    </location>
</feature>
<dbReference type="AlphaFoldDB" id="A0A6V7XM59"/>
<dbReference type="InterPro" id="IPR011042">
    <property type="entry name" value="6-blade_b-propeller_TolB-like"/>
</dbReference>
<comment type="catalytic activity">
    <reaction evidence="1">
        <text>Cleavage of an N-acetyl or N-formyl amino acid from the N-terminus of a polypeptide.</text>
        <dbReference type="EC" id="3.4.19.1"/>
    </reaction>
</comment>
<evidence type="ECO:0000256" key="1">
    <source>
        <dbReference type="ARBA" id="ARBA00000721"/>
    </source>
</evidence>
<reference evidence="11 12" key="1">
    <citation type="submission" date="2020-08" db="EMBL/GenBank/DDBJ databases">
        <authorList>
            <person name="Koutsovoulos G."/>
            <person name="Danchin GJ E."/>
        </authorList>
    </citation>
    <scope>NUCLEOTIDE SEQUENCE [LARGE SCALE GENOMIC DNA]</scope>
</reference>
<protein>
    <recommendedName>
        <fullName evidence="6">Acylamino-acid-releasing enzyme</fullName>
        <ecNumber evidence="5">3.4.19.1</ecNumber>
    </recommendedName>
</protein>
<dbReference type="InterPro" id="IPR001375">
    <property type="entry name" value="Peptidase_S9_cat"/>
</dbReference>
<dbReference type="PANTHER" id="PTHR42776">
    <property type="entry name" value="SERINE PEPTIDASE S9 FAMILY MEMBER"/>
    <property type="match status" value="1"/>
</dbReference>
<accession>A0A6V7XM59</accession>
<evidence type="ECO:0000259" key="10">
    <source>
        <dbReference type="Pfam" id="PF19283"/>
    </source>
</evidence>
<evidence type="ECO:0000256" key="4">
    <source>
        <dbReference type="ARBA" id="ARBA00011881"/>
    </source>
</evidence>
<name>A0A6V7XM59_MELEN</name>
<dbReference type="PANTHER" id="PTHR42776:SF4">
    <property type="entry name" value="ACYLAMINO-ACID-RELEASING ENZYME"/>
    <property type="match status" value="1"/>
</dbReference>
<dbReference type="SUPFAM" id="SSF53474">
    <property type="entry name" value="alpha/beta-Hydrolases"/>
    <property type="match status" value="1"/>
</dbReference>
<evidence type="ECO:0000256" key="3">
    <source>
        <dbReference type="ARBA" id="ARBA00010040"/>
    </source>
</evidence>
<evidence type="ECO:0000256" key="8">
    <source>
        <dbReference type="ARBA" id="ARBA00022801"/>
    </source>
</evidence>
<evidence type="ECO:0000256" key="2">
    <source>
        <dbReference type="ARBA" id="ARBA00004496"/>
    </source>
</evidence>
<dbReference type="EC" id="3.4.19.1" evidence="5"/>
<evidence type="ECO:0000256" key="6">
    <source>
        <dbReference type="ARBA" id="ARBA00018421"/>
    </source>
</evidence>
<dbReference type="OrthoDB" id="416344at2759"/>
<comment type="caution">
    <text evidence="11">The sequence shown here is derived from an EMBL/GenBank/DDBJ whole genome shotgun (WGS) entry which is preliminary data.</text>
</comment>
<evidence type="ECO:0000313" key="12">
    <source>
        <dbReference type="Proteomes" id="UP000580250"/>
    </source>
</evidence>
<dbReference type="Pfam" id="PF00326">
    <property type="entry name" value="Peptidase_S9"/>
    <property type="match status" value="1"/>
</dbReference>
<evidence type="ECO:0000259" key="9">
    <source>
        <dbReference type="Pfam" id="PF00326"/>
    </source>
</evidence>
<dbReference type="GO" id="GO:0005737">
    <property type="term" value="C:cytoplasm"/>
    <property type="evidence" value="ECO:0007669"/>
    <property type="project" value="UniProtKB-SubCell"/>
</dbReference>
<evidence type="ECO:0000313" key="11">
    <source>
        <dbReference type="EMBL" id="CAD2200370.1"/>
    </source>
</evidence>
<organism evidence="11 12">
    <name type="scientific">Meloidogyne enterolobii</name>
    <name type="common">Root-knot nematode worm</name>
    <name type="synonym">Meloidogyne mayaguensis</name>
    <dbReference type="NCBI Taxonomy" id="390850"/>
    <lineage>
        <taxon>Eukaryota</taxon>
        <taxon>Metazoa</taxon>
        <taxon>Ecdysozoa</taxon>
        <taxon>Nematoda</taxon>
        <taxon>Chromadorea</taxon>
        <taxon>Rhabditida</taxon>
        <taxon>Tylenchina</taxon>
        <taxon>Tylenchomorpha</taxon>
        <taxon>Tylenchoidea</taxon>
        <taxon>Meloidogynidae</taxon>
        <taxon>Meloidogyninae</taxon>
        <taxon>Meloidogyne</taxon>
    </lineage>
</organism>
<dbReference type="Pfam" id="PF19283">
    <property type="entry name" value="APEH_N"/>
    <property type="match status" value="1"/>
</dbReference>
<comment type="subcellular location">
    <subcellularLocation>
        <location evidence="2">Cytoplasm</location>
    </subcellularLocation>
</comment>
<dbReference type="EMBL" id="CAJEWN010001839">
    <property type="protein sequence ID" value="CAD2200370.1"/>
    <property type="molecule type" value="Genomic_DNA"/>
</dbReference>
<sequence length="743" mass="84801">MSSNFTKLPNWINLYDRASRIPLAFYGRIWRTDSDIIQVNSIWSDRAQQMKKTVRKHRVSSFKYNHGTKKIDKLDSFALPDDTTESSIISVCPSGRKTATLFEIKDGNGSDRKQFFRITDNQTGACLLCINVTGMKKHGVVIKDSVFGVFKWSPNEDKLLYLAERQEKPAEFYDADLEWNDTEKLAKLKIGDKFKVVESWGEQCVEVKRPIISVLDINEEKIDIFDEEWMDKITPESIVWCPDNSSIVFFGLDNEPFKLGRIFCDNRPGKLYTFNFKTKQLIQLITNPQDECLKNNFASFNQLSFSPDGSYLIFFARKAGGPHSACFALCKIDWNSCDKISEIVVPIVDYLTNENSFVGIFGQYVSNRAWDSTGQIFFFTSLSRSKTVIMALNLKSSKLVQLKLPSKGSYKLLDVFDDFLLFSNDSPNSPPSLYLSHFENKGDDSNYLNDIIPLQSKQIPDDLIKINWDWRVVKFMREENRPYEGILIQPSTENNQKIGLVVLPHGGPHNSSLCSWPRREVLLMLQNGYAILFVQYHGSLGYGDSFVRSLPGNCGDLDVKDVYHATCATLDSSPNFDRNRVMLFGGSHGGFLVSHLIGQYPNFFRACVALNPVLDILSMHSLTDITDWAIFESTGVFPNNYKSPLTEEQRNSMFNSSPIAHVHKIKTPYLLLIGEKDLRVAPHYKIFIRCLQANKVKCKVLSYPNSNHPLEEVEVGADFAINIMRWFEESIEESVDFDNNKIN</sequence>
<keyword evidence="8" id="KW-0378">Hydrolase</keyword>
<proteinExistence type="inferred from homology"/>
<comment type="subunit">
    <text evidence="4">Homotetramer.</text>
</comment>
<comment type="similarity">
    <text evidence="3">Belongs to the peptidase S9C family.</text>
</comment>
<dbReference type="InterPro" id="IPR045550">
    <property type="entry name" value="AARE_N"/>
</dbReference>
<dbReference type="FunFam" id="3.40.50.1820:FF:000043">
    <property type="entry name" value="acylamino-acid-releasing enzyme"/>
    <property type="match status" value="1"/>
</dbReference>
<dbReference type="GO" id="GO:0006508">
    <property type="term" value="P:proteolysis"/>
    <property type="evidence" value="ECO:0007669"/>
    <property type="project" value="InterPro"/>
</dbReference>
<dbReference type="GO" id="GO:0008242">
    <property type="term" value="F:omega peptidase activity"/>
    <property type="evidence" value="ECO:0007669"/>
    <property type="project" value="UniProtKB-EC"/>
</dbReference>
<keyword evidence="7" id="KW-0963">Cytoplasm</keyword>
<gene>
    <name evidence="11" type="ORF">MENT_LOCUS53834</name>
</gene>
<dbReference type="InterPro" id="IPR029058">
    <property type="entry name" value="AB_hydrolase_fold"/>
</dbReference>
<dbReference type="SUPFAM" id="SSF82171">
    <property type="entry name" value="DPP6 N-terminal domain-like"/>
    <property type="match status" value="1"/>
</dbReference>
<dbReference type="Gene3D" id="3.40.50.1820">
    <property type="entry name" value="alpha/beta hydrolase"/>
    <property type="match status" value="1"/>
</dbReference>
<evidence type="ECO:0000256" key="7">
    <source>
        <dbReference type="ARBA" id="ARBA00022490"/>
    </source>
</evidence>
<evidence type="ECO:0000256" key="5">
    <source>
        <dbReference type="ARBA" id="ARBA00012917"/>
    </source>
</evidence>